<feature type="binding site" evidence="2">
    <location>
        <position position="17"/>
    </location>
    <ligand>
        <name>Mg(2+)</name>
        <dbReference type="ChEBI" id="CHEBI:18420"/>
    </ligand>
</feature>
<feature type="binding site" evidence="2">
    <location>
        <begin position="179"/>
        <end position="180"/>
    </location>
    <ligand>
        <name>ATP</name>
        <dbReference type="ChEBI" id="CHEBI:30616"/>
    </ligand>
</feature>
<reference evidence="3 4" key="1">
    <citation type="submission" date="2024-06" db="EMBL/GenBank/DDBJ databases">
        <title>Genomic Encyclopedia of Type Strains, Phase IV (KMG-IV): sequencing the most valuable type-strain genomes for metagenomic binning, comparative biology and taxonomic classification.</title>
        <authorList>
            <person name="Goeker M."/>
        </authorList>
    </citation>
    <scope>NUCLEOTIDE SEQUENCE [LARGE SCALE GENOMIC DNA]</scope>
    <source>
        <strain evidence="3 4">DSM 17809</strain>
    </source>
</reference>
<comment type="caution">
    <text evidence="3">The sequence shown here is derived from an EMBL/GenBank/DDBJ whole genome shotgun (WGS) entry which is preliminary data.</text>
</comment>
<keyword evidence="2" id="KW-0963">Cytoplasm</keyword>
<dbReference type="EC" id="6.3.3.3" evidence="2"/>
<keyword evidence="2" id="KW-0479">Metal-binding</keyword>
<dbReference type="InterPro" id="IPR004472">
    <property type="entry name" value="DTB_synth_BioD"/>
</dbReference>
<keyword evidence="2" id="KW-0460">Magnesium</keyword>
<feature type="binding site" evidence="2">
    <location>
        <position position="42"/>
    </location>
    <ligand>
        <name>substrate</name>
    </ligand>
</feature>
<organism evidence="3 4">
    <name type="scientific">Phenylobacterium koreense</name>
    <dbReference type="NCBI Taxonomy" id="266125"/>
    <lineage>
        <taxon>Bacteria</taxon>
        <taxon>Pseudomonadati</taxon>
        <taxon>Pseudomonadota</taxon>
        <taxon>Alphaproteobacteria</taxon>
        <taxon>Caulobacterales</taxon>
        <taxon>Caulobacteraceae</taxon>
        <taxon>Phenylobacterium</taxon>
    </lineage>
</organism>
<dbReference type="Pfam" id="PF13500">
    <property type="entry name" value="AAA_26"/>
    <property type="match status" value="1"/>
</dbReference>
<accession>A0ABV2EMC8</accession>
<comment type="catalytic activity">
    <reaction evidence="2">
        <text>(7R,8S)-7,8-diammoniononanoate + CO2 + ATP = (4R,5S)-dethiobiotin + ADP + phosphate + 3 H(+)</text>
        <dbReference type="Rhea" id="RHEA:15805"/>
        <dbReference type="ChEBI" id="CHEBI:15378"/>
        <dbReference type="ChEBI" id="CHEBI:16526"/>
        <dbReference type="ChEBI" id="CHEBI:30616"/>
        <dbReference type="ChEBI" id="CHEBI:43474"/>
        <dbReference type="ChEBI" id="CHEBI:149469"/>
        <dbReference type="ChEBI" id="CHEBI:149473"/>
        <dbReference type="ChEBI" id="CHEBI:456216"/>
        <dbReference type="EC" id="6.3.3.3"/>
    </reaction>
</comment>
<feature type="binding site" evidence="2">
    <location>
        <position position="119"/>
    </location>
    <ligand>
        <name>Mg(2+)</name>
        <dbReference type="ChEBI" id="CHEBI:18420"/>
    </ligand>
</feature>
<feature type="active site" evidence="2">
    <location>
        <position position="38"/>
    </location>
</feature>
<evidence type="ECO:0000313" key="3">
    <source>
        <dbReference type="EMBL" id="MET3528196.1"/>
    </source>
</evidence>
<feature type="binding site" evidence="2">
    <location>
        <begin position="119"/>
        <end position="122"/>
    </location>
    <ligand>
        <name>ATP</name>
        <dbReference type="ChEBI" id="CHEBI:30616"/>
    </ligand>
</feature>
<feature type="binding site" evidence="2">
    <location>
        <begin position="13"/>
        <end position="18"/>
    </location>
    <ligand>
        <name>ATP</name>
        <dbReference type="ChEBI" id="CHEBI:30616"/>
    </ligand>
</feature>
<keyword evidence="2" id="KW-0547">Nucleotide-binding</keyword>
<dbReference type="NCBIfam" id="TIGR00347">
    <property type="entry name" value="bioD"/>
    <property type="match status" value="1"/>
</dbReference>
<keyword evidence="2" id="KW-0067">ATP-binding</keyword>
<proteinExistence type="inferred from homology"/>
<protein>
    <recommendedName>
        <fullName evidence="2">ATP-dependent dethiobiotin synthetase BioD</fullName>
        <ecNumber evidence="2">6.3.3.3</ecNumber>
    </recommendedName>
    <alternativeName>
        <fullName evidence="2">DTB synthetase</fullName>
        <shortName evidence="2">DTBS</shortName>
    </alternativeName>
    <alternativeName>
        <fullName evidence="2">Dethiobiotin synthase</fullName>
    </alternativeName>
</protein>
<dbReference type="RefSeq" id="WP_354298173.1">
    <property type="nucleotide sequence ID" value="NZ_JBEPLU010000003.1"/>
</dbReference>
<dbReference type="HAMAP" id="MF_00336">
    <property type="entry name" value="BioD"/>
    <property type="match status" value="1"/>
</dbReference>
<keyword evidence="2 3" id="KW-0436">Ligase</keyword>
<dbReference type="InterPro" id="IPR027417">
    <property type="entry name" value="P-loop_NTPase"/>
</dbReference>
<comment type="similarity">
    <text evidence="2">Belongs to the dethiobiotin synthetase family.</text>
</comment>
<name>A0ABV2EMC8_9CAUL</name>
<dbReference type="PIRSF" id="PIRSF006755">
    <property type="entry name" value="DTB_synth"/>
    <property type="match status" value="1"/>
</dbReference>
<evidence type="ECO:0000313" key="4">
    <source>
        <dbReference type="Proteomes" id="UP001549110"/>
    </source>
</evidence>
<comment type="subunit">
    <text evidence="2">Homodimer.</text>
</comment>
<dbReference type="Gene3D" id="3.40.50.300">
    <property type="entry name" value="P-loop containing nucleotide triphosphate hydrolases"/>
    <property type="match status" value="1"/>
</dbReference>
<dbReference type="EMBL" id="JBEPLU010000003">
    <property type="protein sequence ID" value="MET3528196.1"/>
    <property type="molecule type" value="Genomic_DNA"/>
</dbReference>
<evidence type="ECO:0000256" key="2">
    <source>
        <dbReference type="HAMAP-Rule" id="MF_00336"/>
    </source>
</evidence>
<dbReference type="PANTHER" id="PTHR43210">
    <property type="entry name" value="DETHIOBIOTIN SYNTHETASE"/>
    <property type="match status" value="1"/>
</dbReference>
<sequence>MSRRLFIAGAHTDVGKTYAACAILRAARAAGQSVQALKPVVSGFDLANWEGSDPGRLLSALGRSLTVAELDAVSPLRFGAALSPPMAARLEGVDLRLAQLERFCRDGLAASGADLTVVEGVGGVMSPIAEDATCLDLMITLGLPSVLVGGSYLGGVSHTLTAVETLRGRGLSIEAVVVSQDGAADAPDFDQTLEAVARFAPGLKVIAARRGDEGWARTLV</sequence>
<keyword evidence="1 2" id="KW-0093">Biotin biosynthesis</keyword>
<comment type="caution">
    <text evidence="2">Lacks conserved residue(s) required for the propagation of feature annotation.</text>
</comment>
<keyword evidence="4" id="KW-1185">Reference proteome</keyword>
<dbReference type="Proteomes" id="UP001549110">
    <property type="component" value="Unassembled WGS sequence"/>
</dbReference>
<feature type="binding site" evidence="2">
    <location>
        <position position="53"/>
    </location>
    <ligand>
        <name>ATP</name>
        <dbReference type="ChEBI" id="CHEBI:30616"/>
    </ligand>
</feature>
<evidence type="ECO:0000256" key="1">
    <source>
        <dbReference type="ARBA" id="ARBA00022756"/>
    </source>
</evidence>
<comment type="function">
    <text evidence="2">Catalyzes a mechanistically unusual reaction, the ATP-dependent insertion of CO2 between the N7 and N8 nitrogen atoms of 7,8-diaminopelargonic acid (DAPA, also called 7,8-diammoniononanoate) to form a ureido ring.</text>
</comment>
<gene>
    <name evidence="2" type="primary">bioD</name>
    <name evidence="3" type="ORF">ABID41_003335</name>
</gene>
<dbReference type="PANTHER" id="PTHR43210:SF5">
    <property type="entry name" value="DETHIOBIOTIN SYNTHETASE"/>
    <property type="match status" value="1"/>
</dbReference>
<dbReference type="CDD" id="cd03109">
    <property type="entry name" value="DTBS"/>
    <property type="match status" value="1"/>
</dbReference>
<dbReference type="GO" id="GO:0004141">
    <property type="term" value="F:dethiobiotin synthase activity"/>
    <property type="evidence" value="ECO:0007669"/>
    <property type="project" value="UniProtKB-EC"/>
</dbReference>
<comment type="subcellular location">
    <subcellularLocation>
        <location evidence="2">Cytoplasm</location>
    </subcellularLocation>
</comment>
<comment type="cofactor">
    <cofactor evidence="2">
        <name>Mg(2+)</name>
        <dbReference type="ChEBI" id="CHEBI:18420"/>
    </cofactor>
</comment>
<comment type="pathway">
    <text evidence="2">Cofactor biosynthesis; biotin biosynthesis; biotin from 7,8-diaminononanoate: step 1/2.</text>
</comment>
<dbReference type="SUPFAM" id="SSF52540">
    <property type="entry name" value="P-loop containing nucleoside triphosphate hydrolases"/>
    <property type="match status" value="1"/>
</dbReference>
<feature type="binding site" evidence="2">
    <location>
        <position position="53"/>
    </location>
    <ligand>
        <name>Mg(2+)</name>
        <dbReference type="ChEBI" id="CHEBI:18420"/>
    </ligand>
</feature>